<gene>
    <name evidence="1" type="ORF">LCGC14_2766390</name>
</gene>
<accession>A0A0F9BP29</accession>
<organism evidence="1">
    <name type="scientific">marine sediment metagenome</name>
    <dbReference type="NCBI Taxonomy" id="412755"/>
    <lineage>
        <taxon>unclassified sequences</taxon>
        <taxon>metagenomes</taxon>
        <taxon>ecological metagenomes</taxon>
    </lineage>
</organism>
<feature type="non-terminal residue" evidence="1">
    <location>
        <position position="27"/>
    </location>
</feature>
<protein>
    <submittedName>
        <fullName evidence="1">Uncharacterized protein</fullName>
    </submittedName>
</protein>
<name>A0A0F9BP29_9ZZZZ</name>
<comment type="caution">
    <text evidence="1">The sequence shown here is derived from an EMBL/GenBank/DDBJ whole genome shotgun (WGS) entry which is preliminary data.</text>
</comment>
<dbReference type="EMBL" id="LAZR01050994">
    <property type="protein sequence ID" value="KKK86121.1"/>
    <property type="molecule type" value="Genomic_DNA"/>
</dbReference>
<proteinExistence type="predicted"/>
<reference evidence="1" key="1">
    <citation type="journal article" date="2015" name="Nature">
        <title>Complex archaea that bridge the gap between prokaryotes and eukaryotes.</title>
        <authorList>
            <person name="Spang A."/>
            <person name="Saw J.H."/>
            <person name="Jorgensen S.L."/>
            <person name="Zaremba-Niedzwiedzka K."/>
            <person name="Martijn J."/>
            <person name="Lind A.E."/>
            <person name="van Eijk R."/>
            <person name="Schleper C."/>
            <person name="Guy L."/>
            <person name="Ettema T.J."/>
        </authorList>
    </citation>
    <scope>NUCLEOTIDE SEQUENCE</scope>
</reference>
<evidence type="ECO:0000313" key="1">
    <source>
        <dbReference type="EMBL" id="KKK86121.1"/>
    </source>
</evidence>
<sequence>MGVVAGLLGIGGGSLAVPFQQIILKMP</sequence>
<dbReference type="AlphaFoldDB" id="A0A0F9BP29"/>